<accession>A0A6J4QK62</accession>
<dbReference type="InterPro" id="IPR035965">
    <property type="entry name" value="PAS-like_dom_sf"/>
</dbReference>
<dbReference type="Pfam" id="PF13185">
    <property type="entry name" value="GAF_2"/>
    <property type="match status" value="1"/>
</dbReference>
<dbReference type="SMART" id="SM00091">
    <property type="entry name" value="PAS"/>
    <property type="match status" value="1"/>
</dbReference>
<dbReference type="PROSITE" id="PS50109">
    <property type="entry name" value="HIS_KIN"/>
    <property type="match status" value="1"/>
</dbReference>
<dbReference type="Pfam" id="PF08448">
    <property type="entry name" value="PAS_4"/>
    <property type="match status" value="1"/>
</dbReference>
<dbReference type="AlphaFoldDB" id="A0A6J4QK62"/>
<dbReference type="SUPFAM" id="SSF55874">
    <property type="entry name" value="ATPase domain of HSP90 chaperone/DNA topoisomerase II/histidine kinase"/>
    <property type="match status" value="1"/>
</dbReference>
<dbReference type="NCBIfam" id="TIGR00229">
    <property type="entry name" value="sensory_box"/>
    <property type="match status" value="1"/>
</dbReference>
<dbReference type="InterPro" id="IPR029016">
    <property type="entry name" value="GAF-like_dom_sf"/>
</dbReference>
<dbReference type="GO" id="GO:0000155">
    <property type="term" value="F:phosphorelay sensor kinase activity"/>
    <property type="evidence" value="ECO:0007669"/>
    <property type="project" value="InterPro"/>
</dbReference>
<dbReference type="SMART" id="SM00388">
    <property type="entry name" value="HisKA"/>
    <property type="match status" value="1"/>
</dbReference>
<feature type="domain" description="Histidine kinase" evidence="9">
    <location>
        <begin position="337"/>
        <end position="550"/>
    </location>
</feature>
<dbReference type="Gene3D" id="3.30.450.20">
    <property type="entry name" value="PAS domain"/>
    <property type="match status" value="1"/>
</dbReference>
<evidence type="ECO:0000256" key="6">
    <source>
        <dbReference type="ARBA" id="ARBA00022777"/>
    </source>
</evidence>
<feature type="coiled-coil region" evidence="8">
    <location>
        <begin position="299"/>
        <end position="330"/>
    </location>
</feature>
<dbReference type="Gene3D" id="3.30.450.40">
    <property type="match status" value="1"/>
</dbReference>
<dbReference type="EMBL" id="CADCUS010000566">
    <property type="protein sequence ID" value="CAA9443003.1"/>
    <property type="molecule type" value="Genomic_DNA"/>
</dbReference>
<dbReference type="InterPro" id="IPR013656">
    <property type="entry name" value="PAS_4"/>
</dbReference>
<dbReference type="CDD" id="cd00082">
    <property type="entry name" value="HisKA"/>
    <property type="match status" value="1"/>
</dbReference>
<dbReference type="InterPro" id="IPR036890">
    <property type="entry name" value="HATPase_C_sf"/>
</dbReference>
<evidence type="ECO:0000256" key="7">
    <source>
        <dbReference type="ARBA" id="ARBA00023012"/>
    </source>
</evidence>
<comment type="catalytic activity">
    <reaction evidence="1">
        <text>ATP + protein L-histidine = ADP + protein N-phospho-L-histidine.</text>
        <dbReference type="EC" id="2.7.13.3"/>
    </reaction>
</comment>
<protein>
    <recommendedName>
        <fullName evidence="3">histidine kinase</fullName>
        <ecNumber evidence="3">2.7.13.3</ecNumber>
    </recommendedName>
</protein>
<reference evidence="11" key="1">
    <citation type="submission" date="2020-02" db="EMBL/GenBank/DDBJ databases">
        <authorList>
            <person name="Meier V. D."/>
        </authorList>
    </citation>
    <scope>NUCLEOTIDE SEQUENCE</scope>
    <source>
        <strain evidence="11">AVDCRST_MAG66</strain>
    </source>
</reference>
<keyword evidence="7" id="KW-0902">Two-component regulatory system</keyword>
<dbReference type="InterPro" id="IPR003661">
    <property type="entry name" value="HisK_dim/P_dom"/>
</dbReference>
<evidence type="ECO:0000313" key="11">
    <source>
        <dbReference type="EMBL" id="CAA9443003.1"/>
    </source>
</evidence>
<dbReference type="GO" id="GO:0009927">
    <property type="term" value="F:histidine phosphotransfer kinase activity"/>
    <property type="evidence" value="ECO:0007669"/>
    <property type="project" value="TreeGrafter"/>
</dbReference>
<dbReference type="Gene3D" id="3.30.565.10">
    <property type="entry name" value="Histidine kinase-like ATPase, C-terminal domain"/>
    <property type="match status" value="1"/>
</dbReference>
<dbReference type="InterPro" id="IPR004358">
    <property type="entry name" value="Sig_transdc_His_kin-like_C"/>
</dbReference>
<comment type="subcellular location">
    <subcellularLocation>
        <location evidence="2">Cell membrane</location>
    </subcellularLocation>
</comment>
<evidence type="ECO:0000259" key="9">
    <source>
        <dbReference type="PROSITE" id="PS50109"/>
    </source>
</evidence>
<dbReference type="InterPro" id="IPR000014">
    <property type="entry name" value="PAS"/>
</dbReference>
<dbReference type="InterPro" id="IPR000700">
    <property type="entry name" value="PAS-assoc_C"/>
</dbReference>
<dbReference type="PANTHER" id="PTHR43047:SF72">
    <property type="entry name" value="OSMOSENSING HISTIDINE PROTEIN KINASE SLN1"/>
    <property type="match status" value="1"/>
</dbReference>
<dbReference type="InterPro" id="IPR003594">
    <property type="entry name" value="HATPase_dom"/>
</dbReference>
<keyword evidence="8" id="KW-0175">Coiled coil</keyword>
<evidence type="ECO:0000256" key="2">
    <source>
        <dbReference type="ARBA" id="ARBA00004236"/>
    </source>
</evidence>
<sequence>MTTGALAADLDPADGVALLHRQTTVLELIATGAGLPQMLTAVTEALEELIPGSRCSVLLLDPAGTTLRHGAAPSLPAAYSAAVDGMRVGPLAGSCGTCAHLDIEVVAADIAVDHRWAGYRELALPHGLRSCWSSPIRGPRGARDAVLGTFAVYHDHPHEPTSRERRLVERFTHLSSVAIEHGRLYGALAESEERFRRAFEDNAIGMALLAPDGRFGKVNRALRDMLGRPEAALLATGLAGVLAPGAAPDALAALAACATGEPASFETTLVRADGEEVRAVVTASVVHGAGGAYLSVNVLDVTERRAAEAERRARREAELAREAAEAASRAKSDFLSALSHELRTPLQAVTGFTELLGTLDLSPGRRTAALGHIASASSHILALVDDVLDIAAIEAGALPVHPADVDPGPLVGEVADLLGPLASERSVTIRADVAGLVRADPRRLRQVLINVVTNAVRYNRTGGSVAITSVTDATGVTLAVHDTGPGIPPELVERLFVPFDRLGADTGPEPGAGLGLVLARGLVDAMRGRLDVRSTPGRGTTVAVRLPRPGPAPS</sequence>
<evidence type="ECO:0000256" key="1">
    <source>
        <dbReference type="ARBA" id="ARBA00000085"/>
    </source>
</evidence>
<dbReference type="InterPro" id="IPR036097">
    <property type="entry name" value="HisK_dim/P_sf"/>
</dbReference>
<keyword evidence="6" id="KW-0418">Kinase</keyword>
<name>A0A6J4QK62_9PSEU</name>
<dbReference type="SUPFAM" id="SSF47384">
    <property type="entry name" value="Homodimeric domain of signal transducing histidine kinase"/>
    <property type="match status" value="1"/>
</dbReference>
<keyword evidence="5" id="KW-0808">Transferase</keyword>
<dbReference type="InterPro" id="IPR005467">
    <property type="entry name" value="His_kinase_dom"/>
</dbReference>
<dbReference type="GO" id="GO:0005886">
    <property type="term" value="C:plasma membrane"/>
    <property type="evidence" value="ECO:0007669"/>
    <property type="project" value="UniProtKB-SubCell"/>
</dbReference>
<gene>
    <name evidence="11" type="ORF">AVDCRST_MAG66-4185</name>
</gene>
<keyword evidence="4" id="KW-0597">Phosphoprotein</keyword>
<dbReference type="SMART" id="SM00065">
    <property type="entry name" value="GAF"/>
    <property type="match status" value="1"/>
</dbReference>
<dbReference type="SMART" id="SM00387">
    <property type="entry name" value="HATPase_c"/>
    <property type="match status" value="1"/>
</dbReference>
<feature type="domain" description="PAC" evidence="10">
    <location>
        <begin position="263"/>
        <end position="313"/>
    </location>
</feature>
<evidence type="ECO:0000256" key="8">
    <source>
        <dbReference type="SAM" id="Coils"/>
    </source>
</evidence>
<dbReference type="PROSITE" id="PS50113">
    <property type="entry name" value="PAC"/>
    <property type="match status" value="1"/>
</dbReference>
<evidence type="ECO:0000259" key="10">
    <source>
        <dbReference type="PROSITE" id="PS50113"/>
    </source>
</evidence>
<proteinExistence type="predicted"/>
<organism evidence="11">
    <name type="scientific">uncultured Pseudonocardia sp</name>
    <dbReference type="NCBI Taxonomy" id="211455"/>
    <lineage>
        <taxon>Bacteria</taxon>
        <taxon>Bacillati</taxon>
        <taxon>Actinomycetota</taxon>
        <taxon>Actinomycetes</taxon>
        <taxon>Pseudonocardiales</taxon>
        <taxon>Pseudonocardiaceae</taxon>
        <taxon>Pseudonocardia</taxon>
        <taxon>environmental samples</taxon>
    </lineage>
</organism>
<evidence type="ECO:0000256" key="5">
    <source>
        <dbReference type="ARBA" id="ARBA00022679"/>
    </source>
</evidence>
<evidence type="ECO:0000256" key="4">
    <source>
        <dbReference type="ARBA" id="ARBA00022553"/>
    </source>
</evidence>
<evidence type="ECO:0000256" key="3">
    <source>
        <dbReference type="ARBA" id="ARBA00012438"/>
    </source>
</evidence>
<dbReference type="PRINTS" id="PR00344">
    <property type="entry name" value="BCTRLSENSOR"/>
</dbReference>
<dbReference type="PANTHER" id="PTHR43047">
    <property type="entry name" value="TWO-COMPONENT HISTIDINE PROTEIN KINASE"/>
    <property type="match status" value="1"/>
</dbReference>
<dbReference type="Pfam" id="PF02518">
    <property type="entry name" value="HATPase_c"/>
    <property type="match status" value="1"/>
</dbReference>
<dbReference type="CDD" id="cd00130">
    <property type="entry name" value="PAS"/>
    <property type="match status" value="1"/>
</dbReference>
<dbReference type="SUPFAM" id="SSF55785">
    <property type="entry name" value="PYP-like sensor domain (PAS domain)"/>
    <property type="match status" value="1"/>
</dbReference>
<dbReference type="SUPFAM" id="SSF55781">
    <property type="entry name" value="GAF domain-like"/>
    <property type="match status" value="1"/>
</dbReference>
<dbReference type="InterPro" id="IPR003018">
    <property type="entry name" value="GAF"/>
</dbReference>
<dbReference type="Pfam" id="PF00512">
    <property type="entry name" value="HisKA"/>
    <property type="match status" value="1"/>
</dbReference>
<dbReference type="EC" id="2.7.13.3" evidence="3"/>
<dbReference type="Gene3D" id="1.10.287.130">
    <property type="match status" value="1"/>
</dbReference>